<feature type="transmembrane region" description="Helical" evidence="7">
    <location>
        <begin position="148"/>
        <end position="167"/>
    </location>
</feature>
<dbReference type="Pfam" id="PF12911">
    <property type="entry name" value="OppC_N"/>
    <property type="match status" value="1"/>
</dbReference>
<feature type="transmembrane region" description="Helical" evidence="7">
    <location>
        <begin position="124"/>
        <end position="142"/>
    </location>
</feature>
<comment type="subcellular location">
    <subcellularLocation>
        <location evidence="1 7">Cell membrane</location>
        <topology evidence="1 7">Multi-pass membrane protein</topology>
    </subcellularLocation>
</comment>
<keyword evidence="2 7" id="KW-0813">Transport</keyword>
<evidence type="ECO:0000313" key="9">
    <source>
        <dbReference type="EMBL" id="CAA9570680.1"/>
    </source>
</evidence>
<comment type="similarity">
    <text evidence="7">Belongs to the binding-protein-dependent transport system permease family.</text>
</comment>
<organism evidence="9">
    <name type="scientific">uncultured Thermomicrobiales bacterium</name>
    <dbReference type="NCBI Taxonomy" id="1645740"/>
    <lineage>
        <taxon>Bacteria</taxon>
        <taxon>Pseudomonadati</taxon>
        <taxon>Thermomicrobiota</taxon>
        <taxon>Thermomicrobia</taxon>
        <taxon>Thermomicrobiales</taxon>
        <taxon>environmental samples</taxon>
    </lineage>
</organism>
<dbReference type="SUPFAM" id="SSF161098">
    <property type="entry name" value="MetI-like"/>
    <property type="match status" value="1"/>
</dbReference>
<proteinExistence type="inferred from homology"/>
<sequence length="289" mass="30463">MTIERAGRRRKLSAVRRAASQNRAGSLAALVLMVLATVAILAPWIAPQDAATMSPLNRLRGPGEGGLLGGDLFGRDVLSRVLYGARISLLVGISSVIVSAVIGTALGLMAGFLGGWAEYVTMRVMDVLFAFPAVLLAILVVAVFEPGFVSIIVAISVVYMPIFARVVRGSTLTLKHVEYVQAAVTSGASTSRVILRHLLPNVTAPILVQLTLSLSGAIILEAALSFLGLGAVPPTPSLGSMLSENRVYMELAPWTIIYPGVTLALLVFGINLVGDAVRDLIDPRLRTQG</sequence>
<keyword evidence="4 7" id="KW-0812">Transmembrane</keyword>
<dbReference type="EMBL" id="CADCWH010000395">
    <property type="protein sequence ID" value="CAA9570680.1"/>
    <property type="molecule type" value="Genomic_DNA"/>
</dbReference>
<evidence type="ECO:0000256" key="1">
    <source>
        <dbReference type="ARBA" id="ARBA00004651"/>
    </source>
</evidence>
<dbReference type="CDD" id="cd06261">
    <property type="entry name" value="TM_PBP2"/>
    <property type="match status" value="1"/>
</dbReference>
<feature type="transmembrane region" description="Helical" evidence="7">
    <location>
        <begin position="26"/>
        <end position="46"/>
    </location>
</feature>
<dbReference type="PANTHER" id="PTHR43386:SF1">
    <property type="entry name" value="D,D-DIPEPTIDE TRANSPORT SYSTEM PERMEASE PROTEIN DDPC-RELATED"/>
    <property type="match status" value="1"/>
</dbReference>
<accession>A0A6J4V9C2</accession>
<keyword evidence="6 7" id="KW-0472">Membrane</keyword>
<dbReference type="GO" id="GO:0055085">
    <property type="term" value="P:transmembrane transport"/>
    <property type="evidence" value="ECO:0007669"/>
    <property type="project" value="InterPro"/>
</dbReference>
<feature type="domain" description="ABC transmembrane type-1" evidence="8">
    <location>
        <begin position="85"/>
        <end position="274"/>
    </location>
</feature>
<feature type="transmembrane region" description="Helical" evidence="7">
    <location>
        <begin position="87"/>
        <end position="112"/>
    </location>
</feature>
<dbReference type="InterPro" id="IPR050366">
    <property type="entry name" value="BP-dependent_transpt_permease"/>
</dbReference>
<dbReference type="AlphaFoldDB" id="A0A6J4V9C2"/>
<feature type="transmembrane region" description="Helical" evidence="7">
    <location>
        <begin position="251"/>
        <end position="274"/>
    </location>
</feature>
<dbReference type="Gene3D" id="1.10.3720.10">
    <property type="entry name" value="MetI-like"/>
    <property type="match status" value="1"/>
</dbReference>
<evidence type="ECO:0000259" key="8">
    <source>
        <dbReference type="PROSITE" id="PS50928"/>
    </source>
</evidence>
<feature type="transmembrane region" description="Helical" evidence="7">
    <location>
        <begin position="206"/>
        <end position="231"/>
    </location>
</feature>
<name>A0A6J4V9C2_9BACT</name>
<dbReference type="InterPro" id="IPR000515">
    <property type="entry name" value="MetI-like"/>
</dbReference>
<evidence type="ECO:0000256" key="7">
    <source>
        <dbReference type="RuleBase" id="RU363032"/>
    </source>
</evidence>
<dbReference type="Pfam" id="PF00528">
    <property type="entry name" value="BPD_transp_1"/>
    <property type="match status" value="1"/>
</dbReference>
<evidence type="ECO:0000256" key="5">
    <source>
        <dbReference type="ARBA" id="ARBA00022989"/>
    </source>
</evidence>
<evidence type="ECO:0000256" key="2">
    <source>
        <dbReference type="ARBA" id="ARBA00022448"/>
    </source>
</evidence>
<evidence type="ECO:0000256" key="3">
    <source>
        <dbReference type="ARBA" id="ARBA00022475"/>
    </source>
</evidence>
<dbReference type="PROSITE" id="PS50928">
    <property type="entry name" value="ABC_TM1"/>
    <property type="match status" value="1"/>
</dbReference>
<keyword evidence="3" id="KW-1003">Cell membrane</keyword>
<reference evidence="9" key="1">
    <citation type="submission" date="2020-02" db="EMBL/GenBank/DDBJ databases">
        <authorList>
            <person name="Meier V. D."/>
        </authorList>
    </citation>
    <scope>NUCLEOTIDE SEQUENCE</scope>
    <source>
        <strain evidence="9">AVDCRST_MAG70</strain>
    </source>
</reference>
<gene>
    <name evidence="9" type="ORF">AVDCRST_MAG70-2473</name>
</gene>
<keyword evidence="5 7" id="KW-1133">Transmembrane helix</keyword>
<evidence type="ECO:0000256" key="6">
    <source>
        <dbReference type="ARBA" id="ARBA00023136"/>
    </source>
</evidence>
<dbReference type="GO" id="GO:0005886">
    <property type="term" value="C:plasma membrane"/>
    <property type="evidence" value="ECO:0007669"/>
    <property type="project" value="UniProtKB-SubCell"/>
</dbReference>
<protein>
    <submittedName>
        <fullName evidence="9">Dipeptide transport system permease protein DppC</fullName>
    </submittedName>
</protein>
<evidence type="ECO:0000256" key="4">
    <source>
        <dbReference type="ARBA" id="ARBA00022692"/>
    </source>
</evidence>
<dbReference type="InterPro" id="IPR035906">
    <property type="entry name" value="MetI-like_sf"/>
</dbReference>
<dbReference type="InterPro" id="IPR025966">
    <property type="entry name" value="OppC_N"/>
</dbReference>
<dbReference type="PANTHER" id="PTHR43386">
    <property type="entry name" value="OLIGOPEPTIDE TRANSPORT SYSTEM PERMEASE PROTEIN APPC"/>
    <property type="match status" value="1"/>
</dbReference>